<dbReference type="GO" id="GO:0016020">
    <property type="term" value="C:membrane"/>
    <property type="evidence" value="ECO:0007669"/>
    <property type="project" value="InterPro"/>
</dbReference>
<accession>A0A211ZLY9</accession>
<comment type="caution">
    <text evidence="3">The sequence shown here is derived from an EMBL/GenBank/DDBJ whole genome shotgun (WGS) entry which is preliminary data.</text>
</comment>
<dbReference type="EMBL" id="NHON01000026">
    <property type="protein sequence ID" value="OWJ66291.1"/>
    <property type="molecule type" value="Genomic_DNA"/>
</dbReference>
<evidence type="ECO:0000259" key="2">
    <source>
        <dbReference type="Pfam" id="PF00892"/>
    </source>
</evidence>
<feature type="transmembrane region" description="Helical" evidence="1">
    <location>
        <begin position="287"/>
        <end position="304"/>
    </location>
</feature>
<feature type="transmembrane region" description="Helical" evidence="1">
    <location>
        <begin position="26"/>
        <end position="49"/>
    </location>
</feature>
<feature type="transmembrane region" description="Helical" evidence="1">
    <location>
        <begin position="166"/>
        <end position="187"/>
    </location>
</feature>
<keyword evidence="1" id="KW-1133">Transmembrane helix</keyword>
<name>A0A211ZLY9_9PROT</name>
<feature type="transmembrane region" description="Helical" evidence="1">
    <location>
        <begin position="264"/>
        <end position="281"/>
    </location>
</feature>
<dbReference type="Pfam" id="PF00892">
    <property type="entry name" value="EamA"/>
    <property type="match status" value="2"/>
</dbReference>
<feature type="transmembrane region" description="Helical" evidence="1">
    <location>
        <begin position="86"/>
        <end position="104"/>
    </location>
</feature>
<dbReference type="PANTHER" id="PTHR12715:SF4">
    <property type="entry name" value="EAMA DOMAIN-CONTAINING PROTEIN"/>
    <property type="match status" value="1"/>
</dbReference>
<proteinExistence type="predicted"/>
<keyword evidence="4" id="KW-1185">Reference proteome</keyword>
<feature type="domain" description="EamA" evidence="2">
    <location>
        <begin position="170"/>
        <end position="303"/>
    </location>
</feature>
<feature type="transmembrane region" description="Helical" evidence="1">
    <location>
        <begin position="55"/>
        <end position="74"/>
    </location>
</feature>
<protein>
    <submittedName>
        <fullName evidence="3">EamA family transporter</fullName>
    </submittedName>
</protein>
<feature type="transmembrane region" description="Helical" evidence="1">
    <location>
        <begin position="194"/>
        <end position="216"/>
    </location>
</feature>
<sequence>MSTARPVPERSPRVERGVSVSNHARLATAAVTVTILSWASAFPAIRLALRELQPVPLAAARFAVAAVLILGWLAWRRPARPTLPDLLRFALCGLVGIAAYNILLNTGQRSVAAGAASFIVNTAPILTALLARLVLGERFGARGWAGTLVSFTGIALIASAQPGGLAFGAGASLVLGSALCMACYVVLQKPLVARYGALACTAWTLLAGALWLSPWLPEAAGELPGASAVTIAAVIGLGVLPAAIGYATWTYALGHFGAARATNFLYLVAPTATAIAVPLLGEAPGSQTLLGGAIAIAGVVLVNTRGRAAPQASPVTPRLPS</sequence>
<dbReference type="AlphaFoldDB" id="A0A211ZLY9"/>
<feature type="transmembrane region" description="Helical" evidence="1">
    <location>
        <begin position="143"/>
        <end position="160"/>
    </location>
</feature>
<keyword evidence="1" id="KW-0472">Membrane</keyword>
<feature type="transmembrane region" description="Helical" evidence="1">
    <location>
        <begin position="110"/>
        <end position="131"/>
    </location>
</feature>
<evidence type="ECO:0000313" key="4">
    <source>
        <dbReference type="Proteomes" id="UP000196655"/>
    </source>
</evidence>
<reference evidence="4" key="1">
    <citation type="submission" date="2017-05" db="EMBL/GenBank/DDBJ databases">
        <authorList>
            <person name="Macchi M."/>
            <person name="Festa S."/>
            <person name="Coppotelli B.M."/>
            <person name="Morelli I.S."/>
        </authorList>
    </citation>
    <scope>NUCLEOTIDE SEQUENCE [LARGE SCALE GENOMIC DNA]</scope>
    <source>
        <strain evidence="4">I</strain>
    </source>
</reference>
<dbReference type="Proteomes" id="UP000196655">
    <property type="component" value="Unassembled WGS sequence"/>
</dbReference>
<gene>
    <name evidence="3" type="ORF">BWR60_15525</name>
</gene>
<dbReference type="InterPro" id="IPR052756">
    <property type="entry name" value="Alkyne_AA_exporter"/>
</dbReference>
<dbReference type="OrthoDB" id="9809509at2"/>
<keyword evidence="1" id="KW-0812">Transmembrane</keyword>
<feature type="transmembrane region" description="Helical" evidence="1">
    <location>
        <begin position="228"/>
        <end position="252"/>
    </location>
</feature>
<dbReference type="PANTHER" id="PTHR12715">
    <property type="entry name" value="TRANSPORTER, DRUG/METABOLITE EXPORTER FAMILY"/>
    <property type="match status" value="1"/>
</dbReference>
<evidence type="ECO:0000313" key="3">
    <source>
        <dbReference type="EMBL" id="OWJ66291.1"/>
    </source>
</evidence>
<dbReference type="InterPro" id="IPR000620">
    <property type="entry name" value="EamA_dom"/>
</dbReference>
<dbReference type="InterPro" id="IPR037185">
    <property type="entry name" value="EmrE-like"/>
</dbReference>
<organism evidence="3 4">
    <name type="scientific">Inquilinus limosus</name>
    <dbReference type="NCBI Taxonomy" id="171674"/>
    <lineage>
        <taxon>Bacteria</taxon>
        <taxon>Pseudomonadati</taxon>
        <taxon>Pseudomonadota</taxon>
        <taxon>Alphaproteobacteria</taxon>
        <taxon>Rhodospirillales</taxon>
        <taxon>Rhodospirillaceae</taxon>
        <taxon>Inquilinus</taxon>
    </lineage>
</organism>
<evidence type="ECO:0000256" key="1">
    <source>
        <dbReference type="SAM" id="Phobius"/>
    </source>
</evidence>
<feature type="domain" description="EamA" evidence="2">
    <location>
        <begin position="32"/>
        <end position="158"/>
    </location>
</feature>
<dbReference type="SUPFAM" id="SSF103481">
    <property type="entry name" value="Multidrug resistance efflux transporter EmrE"/>
    <property type="match status" value="2"/>
</dbReference>